<dbReference type="Proteomes" id="UP001152797">
    <property type="component" value="Unassembled WGS sequence"/>
</dbReference>
<evidence type="ECO:0000313" key="2">
    <source>
        <dbReference type="EMBL" id="CAI4003428.1"/>
    </source>
</evidence>
<keyword evidence="4" id="KW-1185">Reference proteome</keyword>
<keyword evidence="1" id="KW-1133">Transmembrane helix</keyword>
<keyword evidence="1" id="KW-0812">Transmembrane</keyword>
<reference evidence="3" key="2">
    <citation type="submission" date="2024-04" db="EMBL/GenBank/DDBJ databases">
        <authorList>
            <person name="Chen Y."/>
            <person name="Shah S."/>
            <person name="Dougan E. K."/>
            <person name="Thang M."/>
            <person name="Chan C."/>
        </authorList>
    </citation>
    <scope>NUCLEOTIDE SEQUENCE [LARGE SCALE GENOMIC DNA]</scope>
</reference>
<reference evidence="2" key="1">
    <citation type="submission" date="2022-10" db="EMBL/GenBank/DDBJ databases">
        <authorList>
            <person name="Chen Y."/>
            <person name="Dougan E. K."/>
            <person name="Chan C."/>
            <person name="Rhodes N."/>
            <person name="Thang M."/>
        </authorList>
    </citation>
    <scope>NUCLEOTIDE SEQUENCE</scope>
</reference>
<gene>
    <name evidence="2" type="ORF">C1SCF055_LOCUS29299</name>
</gene>
<evidence type="ECO:0000256" key="1">
    <source>
        <dbReference type="SAM" id="Phobius"/>
    </source>
</evidence>
<name>A0A9P1G7Y0_9DINO</name>
<dbReference type="AlphaFoldDB" id="A0A9P1G7Y0"/>
<organism evidence="2">
    <name type="scientific">Cladocopium goreaui</name>
    <dbReference type="NCBI Taxonomy" id="2562237"/>
    <lineage>
        <taxon>Eukaryota</taxon>
        <taxon>Sar</taxon>
        <taxon>Alveolata</taxon>
        <taxon>Dinophyceae</taxon>
        <taxon>Suessiales</taxon>
        <taxon>Symbiodiniaceae</taxon>
        <taxon>Cladocopium</taxon>
    </lineage>
</organism>
<feature type="transmembrane region" description="Helical" evidence="1">
    <location>
        <begin position="12"/>
        <end position="30"/>
    </location>
</feature>
<dbReference type="EMBL" id="CAMXCT030003268">
    <property type="protein sequence ID" value="CAL4790740.1"/>
    <property type="molecule type" value="Genomic_DNA"/>
</dbReference>
<dbReference type="EMBL" id="CAMXCT010003268">
    <property type="protein sequence ID" value="CAI4003428.1"/>
    <property type="molecule type" value="Genomic_DNA"/>
</dbReference>
<accession>A0A9P1G7Y0</accession>
<dbReference type="EMBL" id="CAMXCT020003268">
    <property type="protein sequence ID" value="CAL1156803.1"/>
    <property type="molecule type" value="Genomic_DNA"/>
</dbReference>
<evidence type="ECO:0000313" key="4">
    <source>
        <dbReference type="Proteomes" id="UP001152797"/>
    </source>
</evidence>
<comment type="caution">
    <text evidence="2">The sequence shown here is derived from an EMBL/GenBank/DDBJ whole genome shotgun (WGS) entry which is preliminary data.</text>
</comment>
<keyword evidence="1" id="KW-0472">Membrane</keyword>
<proteinExistence type="predicted"/>
<evidence type="ECO:0000313" key="3">
    <source>
        <dbReference type="EMBL" id="CAL1156803.1"/>
    </source>
</evidence>
<feature type="transmembrane region" description="Helical" evidence="1">
    <location>
        <begin position="74"/>
        <end position="95"/>
    </location>
</feature>
<sequence>MVVHAVHRVARAVPRVVLIGVFLLAVANTLDFQLARPEASQLRSVRLCATEKAEVAGKDEKDGGRSESQEMPEVAWDASFLGVLILALPLIAIFAGRFE</sequence>
<protein>
    <submittedName>
        <fullName evidence="2">Uncharacterized protein</fullName>
    </submittedName>
</protein>